<feature type="transmembrane region" description="Helical" evidence="5">
    <location>
        <begin position="7"/>
        <end position="26"/>
    </location>
</feature>
<evidence type="ECO:0000313" key="7">
    <source>
        <dbReference type="EMBL" id="GEM02800.1"/>
    </source>
</evidence>
<keyword evidence="2 5" id="KW-0812">Transmembrane</keyword>
<feature type="transmembrane region" description="Helical" evidence="5">
    <location>
        <begin position="341"/>
        <end position="359"/>
    </location>
</feature>
<feature type="transmembrane region" description="Helical" evidence="5">
    <location>
        <begin position="116"/>
        <end position="135"/>
    </location>
</feature>
<evidence type="ECO:0000313" key="10">
    <source>
        <dbReference type="Proteomes" id="UP000321547"/>
    </source>
</evidence>
<dbReference type="RefSeq" id="WP_089832347.1">
    <property type="nucleotide sequence ID" value="NZ_BJWI01000061.1"/>
</dbReference>
<evidence type="ECO:0000256" key="2">
    <source>
        <dbReference type="ARBA" id="ARBA00022692"/>
    </source>
</evidence>
<proteinExistence type="predicted"/>
<accession>A0A1I5QGM0</accession>
<dbReference type="PANTHER" id="PTHR37422">
    <property type="entry name" value="TEICHURONIC ACID BIOSYNTHESIS PROTEIN TUAE"/>
    <property type="match status" value="1"/>
</dbReference>
<organism evidence="8 9">
    <name type="scientific">Halolactibacillus halophilus</name>
    <dbReference type="NCBI Taxonomy" id="306540"/>
    <lineage>
        <taxon>Bacteria</taxon>
        <taxon>Bacillati</taxon>
        <taxon>Bacillota</taxon>
        <taxon>Bacilli</taxon>
        <taxon>Bacillales</taxon>
        <taxon>Bacillaceae</taxon>
        <taxon>Halolactibacillus</taxon>
    </lineage>
</organism>
<feature type="transmembrane region" description="Helical" evidence="5">
    <location>
        <begin position="155"/>
        <end position="172"/>
    </location>
</feature>
<dbReference type="EMBL" id="FOXC01000021">
    <property type="protein sequence ID" value="SFP45383.1"/>
    <property type="molecule type" value="Genomic_DNA"/>
</dbReference>
<dbReference type="PANTHER" id="PTHR37422:SF13">
    <property type="entry name" value="LIPOPOLYSACCHARIDE BIOSYNTHESIS PROTEIN PA4999-RELATED"/>
    <property type="match status" value="1"/>
</dbReference>
<dbReference type="OrthoDB" id="2809944at2"/>
<evidence type="ECO:0000256" key="4">
    <source>
        <dbReference type="ARBA" id="ARBA00023136"/>
    </source>
</evidence>
<dbReference type="Proteomes" id="UP000321547">
    <property type="component" value="Unassembled WGS sequence"/>
</dbReference>
<protein>
    <submittedName>
        <fullName evidence="8">O-antigen ligase</fullName>
    </submittedName>
</protein>
<reference evidence="8 9" key="1">
    <citation type="submission" date="2016-10" db="EMBL/GenBank/DDBJ databases">
        <authorList>
            <person name="de Groot N.N."/>
        </authorList>
    </citation>
    <scope>NUCLEOTIDE SEQUENCE [LARGE SCALE GENOMIC DNA]</scope>
    <source>
        <strain evidence="8 9">DSM 17073</strain>
    </source>
</reference>
<feature type="transmembrane region" description="Helical" evidence="5">
    <location>
        <begin position="67"/>
        <end position="84"/>
    </location>
</feature>
<keyword evidence="8" id="KW-0436">Ligase</keyword>
<evidence type="ECO:0000256" key="1">
    <source>
        <dbReference type="ARBA" id="ARBA00004141"/>
    </source>
</evidence>
<dbReference type="AlphaFoldDB" id="A0A1I5QGM0"/>
<feature type="transmembrane region" description="Helical" evidence="5">
    <location>
        <begin position="90"/>
        <end position="107"/>
    </location>
</feature>
<evidence type="ECO:0000256" key="5">
    <source>
        <dbReference type="SAM" id="Phobius"/>
    </source>
</evidence>
<dbReference type="Pfam" id="PF04932">
    <property type="entry name" value="Wzy_C"/>
    <property type="match status" value="1"/>
</dbReference>
<keyword evidence="4 5" id="KW-0472">Membrane</keyword>
<feature type="transmembrane region" description="Helical" evidence="5">
    <location>
        <begin position="311"/>
        <end position="334"/>
    </location>
</feature>
<dbReference type="InterPro" id="IPR051533">
    <property type="entry name" value="WaaL-like"/>
</dbReference>
<feature type="transmembrane region" description="Helical" evidence="5">
    <location>
        <begin position="38"/>
        <end position="55"/>
    </location>
</feature>
<sequence>MNDTFSLTFKNQVVFLTLLFLSIFELTENTLRVTGNNMLTLLLYLSLSVLILASTKNYRFLLTHRDLIIIISMYFLTIFTSSFINNDFNIELILKLLGSFTFIVISIKTDWHNKSIIFIAYIISLSILFLFWDWTFDISNSPFRNFASGFRNPNGLAILLFCGTYFLTLATYHVSNIILKSYFIVSLLISFFLITETGARSILLSLILVVLIILIHKYRNSFIYYIIFIALAFNFLFIFMYIKLPNTAIGDGLNKISISVFSKGFFSGRERIWSAVWDHSMTSPLFGHGISSKAGHIDGITTSTHNQYLQIFMESGIIGLTIFLIFLYFIWILLLKNMHTFEGVLSVGFFIATIIYSNFELTLFQNNFHIGMIQWLIITLGISSQYKTYSSKGVNVNDMPIK</sequence>
<dbReference type="GO" id="GO:0016874">
    <property type="term" value="F:ligase activity"/>
    <property type="evidence" value="ECO:0007669"/>
    <property type="project" value="UniProtKB-KW"/>
</dbReference>
<evidence type="ECO:0000259" key="6">
    <source>
        <dbReference type="Pfam" id="PF04932"/>
    </source>
</evidence>
<feature type="domain" description="O-antigen ligase-related" evidence="6">
    <location>
        <begin position="186"/>
        <end position="324"/>
    </location>
</feature>
<gene>
    <name evidence="7" type="ORF">HHA03_23320</name>
    <name evidence="8" type="ORF">SAMN05421839_12139</name>
</gene>
<feature type="transmembrane region" description="Helical" evidence="5">
    <location>
        <begin position="199"/>
        <end position="215"/>
    </location>
</feature>
<reference evidence="7 10" key="2">
    <citation type="submission" date="2019-07" db="EMBL/GenBank/DDBJ databases">
        <title>Whole genome shotgun sequence of Halolactibacillus halophilus NBRC 100868.</title>
        <authorList>
            <person name="Hosoyama A."/>
            <person name="Uohara A."/>
            <person name="Ohji S."/>
            <person name="Ichikawa N."/>
        </authorList>
    </citation>
    <scope>NUCLEOTIDE SEQUENCE [LARGE SCALE GENOMIC DNA]</scope>
    <source>
        <strain evidence="7 10">NBRC 100868</strain>
    </source>
</reference>
<keyword evidence="3 5" id="KW-1133">Transmembrane helix</keyword>
<feature type="transmembrane region" description="Helical" evidence="5">
    <location>
        <begin position="177"/>
        <end position="193"/>
    </location>
</feature>
<feature type="transmembrane region" description="Helical" evidence="5">
    <location>
        <begin position="222"/>
        <end position="242"/>
    </location>
</feature>
<dbReference type="EMBL" id="BJWI01000061">
    <property type="protein sequence ID" value="GEM02800.1"/>
    <property type="molecule type" value="Genomic_DNA"/>
</dbReference>
<evidence type="ECO:0000313" key="8">
    <source>
        <dbReference type="EMBL" id="SFP45383.1"/>
    </source>
</evidence>
<evidence type="ECO:0000256" key="3">
    <source>
        <dbReference type="ARBA" id="ARBA00022989"/>
    </source>
</evidence>
<comment type="subcellular location">
    <subcellularLocation>
        <location evidence="1">Membrane</location>
        <topology evidence="1">Multi-pass membrane protein</topology>
    </subcellularLocation>
</comment>
<evidence type="ECO:0000313" key="9">
    <source>
        <dbReference type="Proteomes" id="UP000242243"/>
    </source>
</evidence>
<dbReference type="STRING" id="306540.SAMN05421839_12139"/>
<dbReference type="InterPro" id="IPR007016">
    <property type="entry name" value="O-antigen_ligase-rel_domated"/>
</dbReference>
<dbReference type="GO" id="GO:0016020">
    <property type="term" value="C:membrane"/>
    <property type="evidence" value="ECO:0007669"/>
    <property type="project" value="UniProtKB-SubCell"/>
</dbReference>
<name>A0A1I5QGM0_9BACI</name>
<keyword evidence="10" id="KW-1185">Reference proteome</keyword>
<dbReference type="Proteomes" id="UP000242243">
    <property type="component" value="Unassembled WGS sequence"/>
</dbReference>